<reference evidence="2 3" key="1">
    <citation type="journal article" date="2015" name="Genome Biol. Evol.">
        <title>The genome of winter moth (Operophtera brumata) provides a genomic perspective on sexual dimorphism and phenology.</title>
        <authorList>
            <person name="Derks M.F."/>
            <person name="Smit S."/>
            <person name="Salis L."/>
            <person name="Schijlen E."/>
            <person name="Bossers A."/>
            <person name="Mateman C."/>
            <person name="Pijl A.S."/>
            <person name="de Ridder D."/>
            <person name="Groenen M.A."/>
            <person name="Visser M.E."/>
            <person name="Megens H.J."/>
        </authorList>
    </citation>
    <scope>NUCLEOTIDE SEQUENCE [LARGE SCALE GENOMIC DNA]</scope>
    <source>
        <strain evidence="2">WM2013NL</strain>
        <tissue evidence="2">Head and thorax</tissue>
    </source>
</reference>
<dbReference type="Proteomes" id="UP000037510">
    <property type="component" value="Unassembled WGS sequence"/>
</dbReference>
<keyword evidence="1" id="KW-0812">Transmembrane</keyword>
<feature type="transmembrane region" description="Helical" evidence="1">
    <location>
        <begin position="100"/>
        <end position="122"/>
    </location>
</feature>
<name>A0A0L7LKI6_OPEBR</name>
<keyword evidence="1" id="KW-0472">Membrane</keyword>
<evidence type="ECO:0000256" key="1">
    <source>
        <dbReference type="SAM" id="Phobius"/>
    </source>
</evidence>
<evidence type="ECO:0000313" key="2">
    <source>
        <dbReference type="EMBL" id="KOB76068.1"/>
    </source>
</evidence>
<evidence type="ECO:0000313" key="3">
    <source>
        <dbReference type="Proteomes" id="UP000037510"/>
    </source>
</evidence>
<accession>A0A0L7LKI6</accession>
<protein>
    <submittedName>
        <fullName evidence="2">Gustatory receptor 30</fullName>
    </submittedName>
</protein>
<dbReference type="EMBL" id="JTDY01000733">
    <property type="protein sequence ID" value="KOB76068.1"/>
    <property type="molecule type" value="Genomic_DNA"/>
</dbReference>
<proteinExistence type="predicted"/>
<organism evidence="2 3">
    <name type="scientific">Operophtera brumata</name>
    <name type="common">Winter moth</name>
    <name type="synonym">Phalaena brumata</name>
    <dbReference type="NCBI Taxonomy" id="104452"/>
    <lineage>
        <taxon>Eukaryota</taxon>
        <taxon>Metazoa</taxon>
        <taxon>Ecdysozoa</taxon>
        <taxon>Arthropoda</taxon>
        <taxon>Hexapoda</taxon>
        <taxon>Insecta</taxon>
        <taxon>Pterygota</taxon>
        <taxon>Neoptera</taxon>
        <taxon>Endopterygota</taxon>
        <taxon>Lepidoptera</taxon>
        <taxon>Glossata</taxon>
        <taxon>Ditrysia</taxon>
        <taxon>Geometroidea</taxon>
        <taxon>Geometridae</taxon>
        <taxon>Larentiinae</taxon>
        <taxon>Operophtera</taxon>
    </lineage>
</organism>
<keyword evidence="1" id="KW-1133">Transmembrane helix</keyword>
<sequence>MYPHADRENHVGALTMCMRTERIIIVFVDAFRCVVKVTAPCIIGELCHNEVDRLNMLLTKQIKESPDAVLRAQLQRALDYVTRRPFSFTLLRAVRVDIKLPVTICALCVTNVLLWIEFMHFVL</sequence>
<keyword evidence="2" id="KW-0675">Receptor</keyword>
<dbReference type="AlphaFoldDB" id="A0A0L7LKI6"/>
<gene>
    <name evidence="2" type="ORF">OBRU01_06383</name>
</gene>
<comment type="caution">
    <text evidence="2">The sequence shown here is derived from an EMBL/GenBank/DDBJ whole genome shotgun (WGS) entry which is preliminary data.</text>
</comment>
<keyword evidence="3" id="KW-1185">Reference proteome</keyword>